<dbReference type="OrthoDB" id="9798121at2"/>
<feature type="domain" description="HTH lysR-type" evidence="5">
    <location>
        <begin position="11"/>
        <end position="68"/>
    </location>
</feature>
<dbReference type="RefSeq" id="WP_038465938.1">
    <property type="nucleotide sequence ID" value="NZ_CP008941.1"/>
</dbReference>
<dbReference type="PRINTS" id="PR00039">
    <property type="entry name" value="HTHLYSR"/>
</dbReference>
<name>A0A077B225_9PROT</name>
<dbReference type="PANTHER" id="PTHR30537">
    <property type="entry name" value="HTH-TYPE TRANSCRIPTIONAL REGULATOR"/>
    <property type="match status" value="1"/>
</dbReference>
<dbReference type="InterPro" id="IPR058163">
    <property type="entry name" value="LysR-type_TF_proteobact-type"/>
</dbReference>
<dbReference type="Gene3D" id="3.40.190.290">
    <property type="match status" value="1"/>
</dbReference>
<dbReference type="eggNOG" id="COG0583">
    <property type="taxonomic scope" value="Bacteria"/>
</dbReference>
<dbReference type="Pfam" id="PF00126">
    <property type="entry name" value="HTH_1"/>
    <property type="match status" value="1"/>
</dbReference>
<dbReference type="FunFam" id="1.10.10.10:FF:000001">
    <property type="entry name" value="LysR family transcriptional regulator"/>
    <property type="match status" value="1"/>
</dbReference>
<dbReference type="InterPro" id="IPR036390">
    <property type="entry name" value="WH_DNA-bd_sf"/>
</dbReference>
<dbReference type="KEGG" id="paca:ID47_10055"/>
<dbReference type="Gene3D" id="1.10.10.10">
    <property type="entry name" value="Winged helix-like DNA-binding domain superfamily/Winged helix DNA-binding domain"/>
    <property type="match status" value="1"/>
</dbReference>
<protein>
    <recommendedName>
        <fullName evidence="5">HTH lysR-type domain-containing protein</fullName>
    </recommendedName>
</protein>
<dbReference type="InterPro" id="IPR000847">
    <property type="entry name" value="LysR_HTH_N"/>
</dbReference>
<dbReference type="HOGENOM" id="CLU_039613_16_2_5"/>
<dbReference type="InterPro" id="IPR036388">
    <property type="entry name" value="WH-like_DNA-bd_sf"/>
</dbReference>
<dbReference type="InterPro" id="IPR005119">
    <property type="entry name" value="LysR_subst-bd"/>
</dbReference>
<evidence type="ECO:0000256" key="2">
    <source>
        <dbReference type="ARBA" id="ARBA00023015"/>
    </source>
</evidence>
<evidence type="ECO:0000313" key="7">
    <source>
        <dbReference type="Proteomes" id="UP000028926"/>
    </source>
</evidence>
<organism evidence="6 7">
    <name type="scientific">Candidatus Odyssella acanthamoebae</name>
    <dbReference type="NCBI Taxonomy" id="91604"/>
    <lineage>
        <taxon>Bacteria</taxon>
        <taxon>Pseudomonadati</taxon>
        <taxon>Pseudomonadota</taxon>
        <taxon>Alphaproteobacteria</taxon>
        <taxon>Holosporales</taxon>
        <taxon>Candidatus Paracaedibacteraceae</taxon>
        <taxon>Candidatus Odyssella</taxon>
    </lineage>
</organism>
<accession>A0A077B225</accession>
<dbReference type="GO" id="GO:0003700">
    <property type="term" value="F:DNA-binding transcription factor activity"/>
    <property type="evidence" value="ECO:0007669"/>
    <property type="project" value="InterPro"/>
</dbReference>
<keyword evidence="3" id="KW-0238">DNA-binding</keyword>
<dbReference type="PANTHER" id="PTHR30537:SF20">
    <property type="entry name" value="TRANSCRIPTIONAL REGULATORY PROTEIN"/>
    <property type="match status" value="1"/>
</dbReference>
<dbReference type="Proteomes" id="UP000028926">
    <property type="component" value="Chromosome"/>
</dbReference>
<evidence type="ECO:0000256" key="4">
    <source>
        <dbReference type="ARBA" id="ARBA00023163"/>
    </source>
</evidence>
<evidence type="ECO:0000256" key="1">
    <source>
        <dbReference type="ARBA" id="ARBA00009437"/>
    </source>
</evidence>
<reference evidence="6 7" key="1">
    <citation type="submission" date="2014-07" db="EMBL/GenBank/DDBJ databases">
        <title>Comparative genomic insights into amoeba endosymbionts belonging to the families of Holosporaceae and Candidatus Midichloriaceae within Rickettsiales.</title>
        <authorList>
            <person name="Wang Z."/>
            <person name="Wu M."/>
        </authorList>
    </citation>
    <scope>NUCLEOTIDE SEQUENCE [LARGE SCALE GENOMIC DNA]</scope>
    <source>
        <strain evidence="6">PRA3</strain>
    </source>
</reference>
<dbReference type="SUPFAM" id="SSF53850">
    <property type="entry name" value="Periplasmic binding protein-like II"/>
    <property type="match status" value="1"/>
</dbReference>
<comment type="similarity">
    <text evidence="1">Belongs to the LysR transcriptional regulatory family.</text>
</comment>
<dbReference type="Pfam" id="PF03466">
    <property type="entry name" value="LysR_substrate"/>
    <property type="match status" value="1"/>
</dbReference>
<dbReference type="GO" id="GO:0043565">
    <property type="term" value="F:sequence-specific DNA binding"/>
    <property type="evidence" value="ECO:0007669"/>
    <property type="project" value="TreeGrafter"/>
</dbReference>
<proteinExistence type="inferred from homology"/>
<dbReference type="SUPFAM" id="SSF46785">
    <property type="entry name" value="Winged helix' DNA-binding domain"/>
    <property type="match status" value="1"/>
</dbReference>
<dbReference type="GO" id="GO:0006351">
    <property type="term" value="P:DNA-templated transcription"/>
    <property type="evidence" value="ECO:0007669"/>
    <property type="project" value="TreeGrafter"/>
</dbReference>
<keyword evidence="2" id="KW-0805">Transcription regulation</keyword>
<gene>
    <name evidence="6" type="ORF">ID47_10055</name>
</gene>
<keyword evidence="7" id="KW-1185">Reference proteome</keyword>
<keyword evidence="4" id="KW-0804">Transcription</keyword>
<sequence length="294" mass="33925">MDAIDLSSRTIDLSKLRLFYEIAREGNMTKAAQRLNITQPAASKGLISLEERIQIQLFERIPNGMRLTSPGERLYIYAKKVLEDHEIFQREFLEKTEEISGDFDIIVFPYAGAEWLVPLLKDFLDLNPHINVNVRTESEDINPVYSDVSIGSFIPNQPDLIQKKLLDVYTQFYASKGYLKKFGIPQITSDLDDHRIIDYKNNYYSSPLRSNIITTIGRESKKPRKSYFRIDSLHGMVNATLHGYGISELPNFPGIQNSELQLVLPEIKGKNIPLHFIFHESRKKSKKLKFFIII</sequence>
<dbReference type="EMBL" id="CP008941">
    <property type="protein sequence ID" value="AIK97000.1"/>
    <property type="molecule type" value="Genomic_DNA"/>
</dbReference>
<dbReference type="PROSITE" id="PS50931">
    <property type="entry name" value="HTH_LYSR"/>
    <property type="match status" value="1"/>
</dbReference>
<evidence type="ECO:0000256" key="3">
    <source>
        <dbReference type="ARBA" id="ARBA00023125"/>
    </source>
</evidence>
<dbReference type="AlphaFoldDB" id="A0A077B225"/>
<evidence type="ECO:0000313" key="6">
    <source>
        <dbReference type="EMBL" id="AIK97000.1"/>
    </source>
</evidence>
<evidence type="ECO:0000259" key="5">
    <source>
        <dbReference type="PROSITE" id="PS50931"/>
    </source>
</evidence>